<evidence type="ECO:0000313" key="2">
    <source>
        <dbReference type="EMBL" id="QSG15124.1"/>
    </source>
</evidence>
<keyword evidence="1" id="KW-0812">Transmembrane</keyword>
<evidence type="ECO:0000313" key="3">
    <source>
        <dbReference type="Proteomes" id="UP000663292"/>
    </source>
</evidence>
<dbReference type="Pfam" id="PF23928">
    <property type="entry name" value="DUF7266"/>
    <property type="match status" value="1"/>
</dbReference>
<dbReference type="InterPro" id="IPR055690">
    <property type="entry name" value="DUF7266"/>
</dbReference>
<dbReference type="AlphaFoldDB" id="A0A897NRT5"/>
<dbReference type="RefSeq" id="WP_229120383.1">
    <property type="nucleotide sequence ID" value="NZ_CP064791.1"/>
</dbReference>
<evidence type="ECO:0000256" key="1">
    <source>
        <dbReference type="SAM" id="Phobius"/>
    </source>
</evidence>
<proteinExistence type="predicted"/>
<dbReference type="Proteomes" id="UP000663292">
    <property type="component" value="Chromosome"/>
</dbReference>
<sequence length="147" mass="15777">MRDERGVSMALGYVLGLSIAFLLVAGLFVAGGNFVQEQRETSVRTEMAVISEQIASDMESADRLAQSTDNGTIVVERSLPSRVSGSGYTVSVEGGADPRLVLRTRDPDVEITAHFSNVTAVESTETTGGPIQVVYENGALVLERRDR</sequence>
<dbReference type="EMBL" id="CP064791">
    <property type="protein sequence ID" value="QSG15124.1"/>
    <property type="molecule type" value="Genomic_DNA"/>
</dbReference>
<keyword evidence="1" id="KW-1133">Transmembrane helix</keyword>
<accession>A0A897NRT5</accession>
<keyword evidence="3" id="KW-1185">Reference proteome</keyword>
<keyword evidence="2" id="KW-0282">Flagellum</keyword>
<keyword evidence="2" id="KW-0966">Cell projection</keyword>
<name>A0A897NRT5_9EURY</name>
<feature type="transmembrane region" description="Helical" evidence="1">
    <location>
        <begin position="12"/>
        <end position="35"/>
    </location>
</feature>
<keyword evidence="1" id="KW-0472">Membrane</keyword>
<dbReference type="GeneID" id="68858232"/>
<keyword evidence="2" id="KW-0969">Cilium</keyword>
<organism evidence="2 3">
    <name type="scientific">Halapricum desulfuricans</name>
    <dbReference type="NCBI Taxonomy" id="2841257"/>
    <lineage>
        <taxon>Archaea</taxon>
        <taxon>Methanobacteriati</taxon>
        <taxon>Methanobacteriota</taxon>
        <taxon>Stenosarchaea group</taxon>
        <taxon>Halobacteria</taxon>
        <taxon>Halobacteriales</taxon>
        <taxon>Haloarculaceae</taxon>
        <taxon>Halapricum</taxon>
    </lineage>
</organism>
<protein>
    <submittedName>
        <fullName evidence="2">Pilin/Flagellin, FlaG/FlaF family</fullName>
    </submittedName>
</protein>
<reference evidence="2 3" key="1">
    <citation type="submission" date="2020-11" db="EMBL/GenBank/DDBJ databases">
        <title>Carbohydrate-dependent, anaerobic sulfur respiration: A novel catabolism in halophilic archaea.</title>
        <authorList>
            <person name="Sorokin D.Y."/>
            <person name="Messina E."/>
            <person name="Smedile F."/>
            <person name="La Cono V."/>
            <person name="Hallsworth J.E."/>
            <person name="Yakimov M.M."/>
        </authorList>
    </citation>
    <scope>NUCLEOTIDE SEQUENCE [LARGE SCALE GENOMIC DNA]</scope>
    <source>
        <strain evidence="2 3">HSR-Est</strain>
    </source>
</reference>
<gene>
    <name evidence="2" type="ORF">HSEST_1596</name>
</gene>